<feature type="compositionally biased region" description="Polar residues" evidence="1">
    <location>
        <begin position="1004"/>
        <end position="1026"/>
    </location>
</feature>
<evidence type="ECO:0000313" key="5">
    <source>
        <dbReference type="Proteomes" id="UP000235786"/>
    </source>
</evidence>
<keyword evidence="2" id="KW-0812">Transmembrane</keyword>
<feature type="region of interest" description="Disordered" evidence="1">
    <location>
        <begin position="801"/>
        <end position="830"/>
    </location>
</feature>
<dbReference type="Proteomes" id="UP000235786">
    <property type="component" value="Unassembled WGS sequence"/>
</dbReference>
<feature type="transmembrane region" description="Helical" evidence="2">
    <location>
        <begin position="1247"/>
        <end position="1269"/>
    </location>
</feature>
<dbReference type="GO" id="GO:0004674">
    <property type="term" value="F:protein serine/threonine kinase activity"/>
    <property type="evidence" value="ECO:0007669"/>
    <property type="project" value="TreeGrafter"/>
</dbReference>
<dbReference type="PANTHER" id="PTHR44167:SF24">
    <property type="entry name" value="SERINE_THREONINE-PROTEIN KINASE CHK2"/>
    <property type="match status" value="1"/>
</dbReference>
<organism evidence="4 5">
    <name type="scientific">Hyaloscypha variabilis (strain UAMH 11265 / GT02V1 / F)</name>
    <name type="common">Meliniomyces variabilis</name>
    <dbReference type="NCBI Taxonomy" id="1149755"/>
    <lineage>
        <taxon>Eukaryota</taxon>
        <taxon>Fungi</taxon>
        <taxon>Dikarya</taxon>
        <taxon>Ascomycota</taxon>
        <taxon>Pezizomycotina</taxon>
        <taxon>Leotiomycetes</taxon>
        <taxon>Helotiales</taxon>
        <taxon>Hyaloscyphaceae</taxon>
        <taxon>Hyaloscypha</taxon>
        <taxon>Hyaloscypha variabilis</taxon>
    </lineage>
</organism>
<dbReference type="GO" id="GO:0005524">
    <property type="term" value="F:ATP binding"/>
    <property type="evidence" value="ECO:0007669"/>
    <property type="project" value="InterPro"/>
</dbReference>
<keyword evidence="5" id="KW-1185">Reference proteome</keyword>
<dbReference type="PROSITE" id="PS50011">
    <property type="entry name" value="PROTEIN_KINASE_DOM"/>
    <property type="match status" value="1"/>
</dbReference>
<reference evidence="4 5" key="1">
    <citation type="submission" date="2016-04" db="EMBL/GenBank/DDBJ databases">
        <title>A degradative enzymes factory behind the ericoid mycorrhizal symbiosis.</title>
        <authorList>
            <consortium name="DOE Joint Genome Institute"/>
            <person name="Martino E."/>
            <person name="Morin E."/>
            <person name="Grelet G."/>
            <person name="Kuo A."/>
            <person name="Kohler A."/>
            <person name="Daghino S."/>
            <person name="Barry K."/>
            <person name="Choi C."/>
            <person name="Cichocki N."/>
            <person name="Clum A."/>
            <person name="Copeland A."/>
            <person name="Hainaut M."/>
            <person name="Haridas S."/>
            <person name="Labutti K."/>
            <person name="Lindquist E."/>
            <person name="Lipzen A."/>
            <person name="Khouja H.-R."/>
            <person name="Murat C."/>
            <person name="Ohm R."/>
            <person name="Olson A."/>
            <person name="Spatafora J."/>
            <person name="Veneault-Fourrey C."/>
            <person name="Henrissat B."/>
            <person name="Grigoriev I."/>
            <person name="Martin F."/>
            <person name="Perotto S."/>
        </authorList>
    </citation>
    <scope>NUCLEOTIDE SEQUENCE [LARGE SCALE GENOMIC DNA]</scope>
    <source>
        <strain evidence="4 5">F</strain>
    </source>
</reference>
<dbReference type="PANTHER" id="PTHR44167">
    <property type="entry name" value="OVARIAN-SPECIFIC SERINE/THREONINE-PROTEIN KINASE LOK-RELATED"/>
    <property type="match status" value="1"/>
</dbReference>
<dbReference type="Pfam" id="PF00069">
    <property type="entry name" value="Pkinase"/>
    <property type="match status" value="1"/>
</dbReference>
<evidence type="ECO:0000313" key="4">
    <source>
        <dbReference type="EMBL" id="PMD40935.1"/>
    </source>
</evidence>
<dbReference type="Gene3D" id="1.10.510.10">
    <property type="entry name" value="Transferase(Phosphotransferase) domain 1"/>
    <property type="match status" value="1"/>
</dbReference>
<evidence type="ECO:0000256" key="2">
    <source>
        <dbReference type="SAM" id="Phobius"/>
    </source>
</evidence>
<name>A0A2J6RQY7_HYAVF</name>
<dbReference type="GO" id="GO:0044773">
    <property type="term" value="P:mitotic DNA damage checkpoint signaling"/>
    <property type="evidence" value="ECO:0007669"/>
    <property type="project" value="TreeGrafter"/>
</dbReference>
<dbReference type="OrthoDB" id="5986190at2759"/>
<keyword evidence="2" id="KW-0472">Membrane</keyword>
<accession>A0A2J6RQY7</accession>
<sequence>MSFPDRTPARLQREMKTQVQQVMERIRQEIQSAMKRHEKPAKAYICNYDLDRIWSDKSRITILLQPNHFSHDQIEFIQQQMTIILSTLVYIGATECLFSFSSRFFDPITGQALVTDEDFPFDAQTVNFKESEFNLQQQFLEQVFRFKPVLIEVKPGQITQKVHPRERLPFEIRQKDIRASGYARFDCIGISPNYIKLESGFTSPFVYKVTCKKILVRHDFDQEIQNLQILKESLTNHNRIMKHLTIIEHGPSQYILLPYAAFGDLQLFLHCGISPDMETKYDFNKCFPGVKGGDMTLQLLGECGSLAHALEWLHNKIYIKASSNAVFCAHTDLKPANILIEPDAASPVGRWMITDFGISVFKEETQQPDPQYGSIGNYVSQLLMTNIRRASGTYQAPEVRLAEDTFSQSKSHQRVNGRKSDIWSFGCIFAEVLAFSLGNDRLVIQFQSARKKDARDDYFYTEKVPQSNQYLVTADHSKELSSLYEVRPAVLSWLDERCRIAAGSQNWVECYVGTIRRILVVDTIKRPDAIQLLKLLKHVEEHLRLSRGSSAVVCPILDLKEEKSVVISAPSQEDPTPALSPAVPPIAATITDFEDEISLSATTLLSNDFSSKAVPTTLASIYSAPPRINKGLEPDICHPSADEEIFRKEEIKTLVEDRRSEKSVESVADTWFLSTSSIVDQMVKKKAFAMILEVLQEDEKLNPLLKEALKKFERPRVVNNLAGFISGYCVLLSSKSPNRNQKKGIRFLRHRCHQFSSLICHNIDSLTLELDGAIDEERVETSAAEKNALVEMWIRGSDGSPAELPARSVASDDGLGSDEVENSSDSESEDMPAVLQDVKAFLVDGKPLELFRHNFEAFVAGESMKDWNSMIKAMAKLKSGPNQGDTQKIPQIVSDLQPAGPRNRAIVELKGGEGFQVLWKCRCGREFATRISGTRRAAEDFLESMDWNEKRDGPRIQLCFTSSWIENLVWTVAPSLLGRFPWEVQIGQAAEEIDLEACGPPPGSTNLPPDSGNSLEVGSNTKPNISKSEKLGEGDEIVYICLFNDIRGKRRLKHAKLVRNKEISLLGRQENRSPAMTQGGNSLPIACPRYMDRKLFEALREKILRSRRSVLRGWLNWIVPIEISSLSFWEFKLHHAAKLVTPHVQDKLPYEPITTDIVGTMSISNNSDTHLEEWEYSKLEGQDLVKYKGVIAEGDVLLHYVKYPDHAHPDSPVWNGLPRKIKTKLTNHNTTHKLGWGFQVEYEWDQYTFITLICLVSFVGFILATVLCVKFKWPVSAGVTMACAPITIVMTTNTLIGGITKQKGLLK</sequence>
<dbReference type="SMART" id="SM00220">
    <property type="entry name" value="S_TKc"/>
    <property type="match status" value="1"/>
</dbReference>
<dbReference type="InterPro" id="IPR008271">
    <property type="entry name" value="Ser/Thr_kinase_AS"/>
</dbReference>
<dbReference type="SUPFAM" id="SSF56112">
    <property type="entry name" value="Protein kinase-like (PK-like)"/>
    <property type="match status" value="1"/>
</dbReference>
<evidence type="ECO:0000259" key="3">
    <source>
        <dbReference type="PROSITE" id="PS50011"/>
    </source>
</evidence>
<dbReference type="STRING" id="1149755.A0A2J6RQY7"/>
<proteinExistence type="predicted"/>
<dbReference type="EMBL" id="KZ613945">
    <property type="protein sequence ID" value="PMD40935.1"/>
    <property type="molecule type" value="Genomic_DNA"/>
</dbReference>
<feature type="region of interest" description="Disordered" evidence="1">
    <location>
        <begin position="997"/>
        <end position="1027"/>
    </location>
</feature>
<feature type="domain" description="Protein kinase" evidence="3">
    <location>
        <begin position="174"/>
        <end position="545"/>
    </location>
</feature>
<keyword evidence="2" id="KW-1133">Transmembrane helix</keyword>
<gene>
    <name evidence="4" type="ORF">L207DRAFT_633869</name>
</gene>
<dbReference type="GO" id="GO:0005634">
    <property type="term" value="C:nucleus"/>
    <property type="evidence" value="ECO:0007669"/>
    <property type="project" value="TreeGrafter"/>
</dbReference>
<dbReference type="InterPro" id="IPR011009">
    <property type="entry name" value="Kinase-like_dom_sf"/>
</dbReference>
<feature type="compositionally biased region" description="Acidic residues" evidence="1">
    <location>
        <begin position="815"/>
        <end position="830"/>
    </location>
</feature>
<dbReference type="PROSITE" id="PS00108">
    <property type="entry name" value="PROTEIN_KINASE_ST"/>
    <property type="match status" value="1"/>
</dbReference>
<protein>
    <recommendedName>
        <fullName evidence="3">Protein kinase domain-containing protein</fullName>
    </recommendedName>
</protein>
<evidence type="ECO:0000256" key="1">
    <source>
        <dbReference type="SAM" id="MobiDB-lite"/>
    </source>
</evidence>
<dbReference type="InterPro" id="IPR000719">
    <property type="entry name" value="Prot_kinase_dom"/>
</dbReference>